<dbReference type="PANTHER" id="PTHR46383:SF1">
    <property type="entry name" value="ASPARTATE AMINOTRANSFERASE"/>
    <property type="match status" value="1"/>
</dbReference>
<dbReference type="PROSITE" id="PS00105">
    <property type="entry name" value="AA_TRANSFER_CLASS_1"/>
    <property type="match status" value="1"/>
</dbReference>
<dbReference type="InterPro" id="IPR050596">
    <property type="entry name" value="AspAT/PAT-like"/>
</dbReference>
<organism evidence="9 10">
    <name type="scientific">Ornithinimicrobium kibberense</name>
    <dbReference type="NCBI Taxonomy" id="282060"/>
    <lineage>
        <taxon>Bacteria</taxon>
        <taxon>Bacillati</taxon>
        <taxon>Actinomycetota</taxon>
        <taxon>Actinomycetes</taxon>
        <taxon>Micrococcales</taxon>
        <taxon>Ornithinimicrobiaceae</taxon>
        <taxon>Ornithinimicrobium</taxon>
    </lineage>
</organism>
<evidence type="ECO:0000256" key="7">
    <source>
        <dbReference type="SAM" id="MobiDB-lite"/>
    </source>
</evidence>
<feature type="domain" description="Aminotransferase class I/classII large" evidence="8">
    <location>
        <begin position="49"/>
        <end position="402"/>
    </location>
</feature>
<sequence>MTVAARVGGLAVSPIRRMAVGAREGTVSLALGEPGWPMPAPARRSLEHQGRTGGPLPYGPNSSSPELVAAVAGQHGIPLAPEEVMVTSGSQAALFALFHAHVEAGSAVLVPDPGFVAYRSLAQLCQAHPVGYALGPGGALDVDLVEAALGEALRSGRPVSVVVVNHPANPTGGLADAESLRRLAELCTRHGAVLVSDEVYRDLWVGAGGQPAGLHEVAGLAAGVVLGSVSKAFGAPGLRVGWAVGPAELLAPARVVHNAMTTAPARPSQDAATALLTSAGEVLPAARREVARRWEVLAEVAPELLALADAVAGRPHPGPAAGTGSCSGQQPAAGAGSRSMSRAGFYLWLPLPAGIDPAGTTAFALRVRDESLVTTVPGVAFGPRGAGFLRVSLGGPVEELVEGLLRLAPWWEG</sequence>
<dbReference type="InterPro" id="IPR015424">
    <property type="entry name" value="PyrdxlP-dep_Trfase"/>
</dbReference>
<feature type="region of interest" description="Disordered" evidence="7">
    <location>
        <begin position="40"/>
        <end position="62"/>
    </location>
</feature>
<protein>
    <recommendedName>
        <fullName evidence="6">Aminotransferase</fullName>
        <ecNumber evidence="6">2.6.1.-</ecNumber>
    </recommendedName>
</protein>
<keyword evidence="5" id="KW-0663">Pyridoxal phosphate</keyword>
<dbReference type="GO" id="GO:0008483">
    <property type="term" value="F:transaminase activity"/>
    <property type="evidence" value="ECO:0007669"/>
    <property type="project" value="UniProtKB-KW"/>
</dbReference>
<dbReference type="Pfam" id="PF00155">
    <property type="entry name" value="Aminotran_1_2"/>
    <property type="match status" value="1"/>
</dbReference>
<evidence type="ECO:0000313" key="10">
    <source>
        <dbReference type="Proteomes" id="UP001589613"/>
    </source>
</evidence>
<evidence type="ECO:0000256" key="1">
    <source>
        <dbReference type="ARBA" id="ARBA00001933"/>
    </source>
</evidence>
<comment type="similarity">
    <text evidence="2 6">Belongs to the class-I pyridoxal-phosphate-dependent aminotransferase family.</text>
</comment>
<dbReference type="Proteomes" id="UP001589613">
    <property type="component" value="Unassembled WGS sequence"/>
</dbReference>
<dbReference type="EC" id="2.6.1.-" evidence="6"/>
<dbReference type="InterPro" id="IPR004839">
    <property type="entry name" value="Aminotransferase_I/II_large"/>
</dbReference>
<name>A0ABV5V6D6_9MICO</name>
<evidence type="ECO:0000256" key="6">
    <source>
        <dbReference type="RuleBase" id="RU000481"/>
    </source>
</evidence>
<evidence type="ECO:0000256" key="4">
    <source>
        <dbReference type="ARBA" id="ARBA00022679"/>
    </source>
</evidence>
<evidence type="ECO:0000259" key="8">
    <source>
        <dbReference type="Pfam" id="PF00155"/>
    </source>
</evidence>
<proteinExistence type="inferred from homology"/>
<evidence type="ECO:0000313" key="9">
    <source>
        <dbReference type="EMBL" id="MFB9733349.1"/>
    </source>
</evidence>
<keyword evidence="4 6" id="KW-0808">Transferase</keyword>
<reference evidence="9 10" key="1">
    <citation type="submission" date="2024-09" db="EMBL/GenBank/DDBJ databases">
        <authorList>
            <person name="Sun Q."/>
            <person name="Mori K."/>
        </authorList>
    </citation>
    <scope>NUCLEOTIDE SEQUENCE [LARGE SCALE GENOMIC DNA]</scope>
    <source>
        <strain evidence="9 10">JCM 12763</strain>
    </source>
</reference>
<dbReference type="InterPro" id="IPR015422">
    <property type="entry name" value="PyrdxlP-dep_Trfase_small"/>
</dbReference>
<comment type="cofactor">
    <cofactor evidence="1 6">
        <name>pyridoxal 5'-phosphate</name>
        <dbReference type="ChEBI" id="CHEBI:597326"/>
    </cofactor>
</comment>
<dbReference type="CDD" id="cd00609">
    <property type="entry name" value="AAT_like"/>
    <property type="match status" value="1"/>
</dbReference>
<evidence type="ECO:0000256" key="5">
    <source>
        <dbReference type="ARBA" id="ARBA00022898"/>
    </source>
</evidence>
<dbReference type="EMBL" id="JBHMAX010000033">
    <property type="protein sequence ID" value="MFB9733349.1"/>
    <property type="molecule type" value="Genomic_DNA"/>
</dbReference>
<dbReference type="Gene3D" id="3.90.1150.10">
    <property type="entry name" value="Aspartate Aminotransferase, domain 1"/>
    <property type="match status" value="1"/>
</dbReference>
<keyword evidence="10" id="KW-1185">Reference proteome</keyword>
<evidence type="ECO:0000256" key="2">
    <source>
        <dbReference type="ARBA" id="ARBA00007441"/>
    </source>
</evidence>
<comment type="caution">
    <text evidence="9">The sequence shown here is derived from an EMBL/GenBank/DDBJ whole genome shotgun (WGS) entry which is preliminary data.</text>
</comment>
<gene>
    <name evidence="9" type="ORF">ACFFN0_14975</name>
</gene>
<dbReference type="SUPFAM" id="SSF53383">
    <property type="entry name" value="PLP-dependent transferases"/>
    <property type="match status" value="1"/>
</dbReference>
<dbReference type="PANTHER" id="PTHR46383">
    <property type="entry name" value="ASPARTATE AMINOTRANSFERASE"/>
    <property type="match status" value="1"/>
</dbReference>
<feature type="region of interest" description="Disordered" evidence="7">
    <location>
        <begin position="316"/>
        <end position="335"/>
    </location>
</feature>
<dbReference type="Gene3D" id="3.40.640.10">
    <property type="entry name" value="Type I PLP-dependent aspartate aminotransferase-like (Major domain)"/>
    <property type="match status" value="1"/>
</dbReference>
<dbReference type="InterPro" id="IPR004838">
    <property type="entry name" value="NHTrfase_class1_PyrdxlP-BS"/>
</dbReference>
<evidence type="ECO:0000256" key="3">
    <source>
        <dbReference type="ARBA" id="ARBA00022576"/>
    </source>
</evidence>
<dbReference type="RefSeq" id="WP_141339410.1">
    <property type="nucleotide sequence ID" value="NZ_JBHMAX010000033.1"/>
</dbReference>
<accession>A0ABV5V6D6</accession>
<keyword evidence="3 6" id="KW-0032">Aminotransferase</keyword>
<dbReference type="InterPro" id="IPR015421">
    <property type="entry name" value="PyrdxlP-dep_Trfase_major"/>
</dbReference>